<dbReference type="EMBL" id="VUJX02000006">
    <property type="protein sequence ID" value="KAL0935321.1"/>
    <property type="molecule type" value="Genomic_DNA"/>
</dbReference>
<gene>
    <name evidence="1" type="ORF">CTRU02_209912</name>
</gene>
<protein>
    <submittedName>
        <fullName evidence="1">Short-chain oxidoreductase</fullName>
    </submittedName>
</protein>
<sequence>MAQEASPAARQPRTWFITGCSSGFGEILVRKLCAEGDNVIATGRQADVKLAHLQDTGAKIMDLDVSASEDVIRAKVAEAWDLFPGGVDVVVNNAGYVLSGLIEDLTQEQMEQSFRTNFHGPLNISRAFLPFLRKRGTGTLLFLGSQAAWHVDPFAGAYCSSKFALSAAVEALSIELSIVAPGLKVLMVDPGHFRTKVFTKVADIPPRVPEYAGLRAAANERGKGFIGSEPGDPEKGVARMVELVRGDGMAEGKEVPLRVPMGTDGWERIKGRCEAGLKMCHDWEDLAKSTDW</sequence>
<evidence type="ECO:0000313" key="2">
    <source>
        <dbReference type="Proteomes" id="UP000805649"/>
    </source>
</evidence>
<accession>A0ACC3YTV2</accession>
<comment type="caution">
    <text evidence="1">The sequence shown here is derived from an EMBL/GenBank/DDBJ whole genome shotgun (WGS) entry which is preliminary data.</text>
</comment>
<reference evidence="1 2" key="1">
    <citation type="journal article" date="2020" name="Phytopathology">
        <title>Genome Sequence Resources of Colletotrichum truncatum, C. plurivorum, C. musicola, and C. sojae: Four Species Pathogenic to Soybean (Glycine max).</title>
        <authorList>
            <person name="Rogerio F."/>
            <person name="Boufleur T.R."/>
            <person name="Ciampi-Guillardi M."/>
            <person name="Sukno S.A."/>
            <person name="Thon M.R."/>
            <person name="Massola Junior N.S."/>
            <person name="Baroncelli R."/>
        </authorList>
    </citation>
    <scope>NUCLEOTIDE SEQUENCE [LARGE SCALE GENOMIC DNA]</scope>
    <source>
        <strain evidence="1 2">CMES1059</strain>
    </source>
</reference>
<proteinExistence type="predicted"/>
<keyword evidence="2" id="KW-1185">Reference proteome</keyword>
<evidence type="ECO:0000313" key="1">
    <source>
        <dbReference type="EMBL" id="KAL0935321.1"/>
    </source>
</evidence>
<dbReference type="Proteomes" id="UP000805649">
    <property type="component" value="Unassembled WGS sequence"/>
</dbReference>
<name>A0ACC3YTV2_COLTU</name>
<organism evidence="1 2">
    <name type="scientific">Colletotrichum truncatum</name>
    <name type="common">Anthracnose fungus</name>
    <name type="synonym">Colletotrichum capsici</name>
    <dbReference type="NCBI Taxonomy" id="5467"/>
    <lineage>
        <taxon>Eukaryota</taxon>
        <taxon>Fungi</taxon>
        <taxon>Dikarya</taxon>
        <taxon>Ascomycota</taxon>
        <taxon>Pezizomycotina</taxon>
        <taxon>Sordariomycetes</taxon>
        <taxon>Hypocreomycetidae</taxon>
        <taxon>Glomerellales</taxon>
        <taxon>Glomerellaceae</taxon>
        <taxon>Colletotrichum</taxon>
        <taxon>Colletotrichum truncatum species complex</taxon>
    </lineage>
</organism>